<gene>
    <name evidence="1" type="ORF">GCM10009559_81950</name>
</gene>
<reference evidence="2" key="1">
    <citation type="journal article" date="2019" name="Int. J. Syst. Evol. Microbiol.">
        <title>The Global Catalogue of Microorganisms (GCM) 10K type strain sequencing project: providing services to taxonomists for standard genome sequencing and annotation.</title>
        <authorList>
            <consortium name="The Broad Institute Genomics Platform"/>
            <consortium name="The Broad Institute Genome Sequencing Center for Infectious Disease"/>
            <person name="Wu L."/>
            <person name="Ma J."/>
        </authorList>
    </citation>
    <scope>NUCLEOTIDE SEQUENCE [LARGE SCALE GENOMIC DNA]</scope>
    <source>
        <strain evidence="2">JCM 11117</strain>
    </source>
</reference>
<name>A0ABP3YYQ6_9PSEU</name>
<evidence type="ECO:0008006" key="3">
    <source>
        <dbReference type="Google" id="ProtNLM"/>
    </source>
</evidence>
<keyword evidence="2" id="KW-1185">Reference proteome</keyword>
<evidence type="ECO:0000313" key="2">
    <source>
        <dbReference type="Proteomes" id="UP001499967"/>
    </source>
</evidence>
<proteinExistence type="predicted"/>
<accession>A0ABP3YYQ6</accession>
<organism evidence="1 2">
    <name type="scientific">Pseudonocardia zijingensis</name>
    <dbReference type="NCBI Taxonomy" id="153376"/>
    <lineage>
        <taxon>Bacteria</taxon>
        <taxon>Bacillati</taxon>
        <taxon>Actinomycetota</taxon>
        <taxon>Actinomycetes</taxon>
        <taxon>Pseudonocardiales</taxon>
        <taxon>Pseudonocardiaceae</taxon>
        <taxon>Pseudonocardia</taxon>
    </lineage>
</organism>
<evidence type="ECO:0000313" key="1">
    <source>
        <dbReference type="EMBL" id="GAA0911055.1"/>
    </source>
</evidence>
<sequence>MEARAHGHALSVIAYARSRLGDAGTAADSVRKKLNEGLGLYWNTIGETMARDKALGPHYKDLLNALKELDAAIGKARSASDRLLSAALEQSGRK</sequence>
<dbReference type="Proteomes" id="UP001499967">
    <property type="component" value="Unassembled WGS sequence"/>
</dbReference>
<comment type="caution">
    <text evidence="1">The sequence shown here is derived from an EMBL/GenBank/DDBJ whole genome shotgun (WGS) entry which is preliminary data.</text>
</comment>
<protein>
    <recommendedName>
        <fullName evidence="3">Excreted virulence factor EspC (Type VII ESX diderm)</fullName>
    </recommendedName>
</protein>
<dbReference type="EMBL" id="BAAAHP010000377">
    <property type="protein sequence ID" value="GAA0911055.1"/>
    <property type="molecule type" value="Genomic_DNA"/>
</dbReference>